<dbReference type="CDD" id="cd00431">
    <property type="entry name" value="cysteine_hydrolases"/>
    <property type="match status" value="1"/>
</dbReference>
<name>A0ABV6YX66_UNCC1</name>
<dbReference type="InterPro" id="IPR050272">
    <property type="entry name" value="Isochorismatase-like_hydrls"/>
</dbReference>
<feature type="domain" description="Isochorismatase-like" evidence="2">
    <location>
        <begin position="5"/>
        <end position="162"/>
    </location>
</feature>
<protein>
    <submittedName>
        <fullName evidence="3">Isochorismatase family cysteine hydrolase</fullName>
        <ecNumber evidence="3">3.-.-.-</ecNumber>
    </submittedName>
</protein>
<dbReference type="EC" id="3.-.-.-" evidence="3"/>
<organism evidence="3 4">
    <name type="scientific">candidate division CSSED10-310 bacterium</name>
    <dbReference type="NCBI Taxonomy" id="2855610"/>
    <lineage>
        <taxon>Bacteria</taxon>
        <taxon>Bacteria division CSSED10-310</taxon>
    </lineage>
</organism>
<evidence type="ECO:0000313" key="3">
    <source>
        <dbReference type="EMBL" id="MFC1850781.1"/>
    </source>
</evidence>
<dbReference type="SUPFAM" id="SSF52499">
    <property type="entry name" value="Isochorismatase-like hydrolases"/>
    <property type="match status" value="1"/>
</dbReference>
<sequence>MKKPALIIIDMQQHFFRENPLPFREKLLPNIQTVLTAARSAKIPIIHIITRYNRQKTDWPKAWHHLNQIWCLEGTVGVHILEEVKPLPDEIVVVKKRFSGFYDTDLNKILRQNAIDSLLITGYASDVCVRMTVMDAYNRGYDLYLLADCVHAARETTEQSLQYLTWLTNLKLISSSEMNTLLDD</sequence>
<keyword evidence="1 3" id="KW-0378">Hydrolase</keyword>
<keyword evidence="4" id="KW-1185">Reference proteome</keyword>
<evidence type="ECO:0000256" key="1">
    <source>
        <dbReference type="ARBA" id="ARBA00022801"/>
    </source>
</evidence>
<evidence type="ECO:0000259" key="2">
    <source>
        <dbReference type="Pfam" id="PF00857"/>
    </source>
</evidence>
<dbReference type="PANTHER" id="PTHR43540:SF6">
    <property type="entry name" value="ISOCHORISMATASE-LIKE DOMAIN-CONTAINING PROTEIN"/>
    <property type="match status" value="1"/>
</dbReference>
<dbReference type="InterPro" id="IPR000868">
    <property type="entry name" value="Isochorismatase-like_dom"/>
</dbReference>
<reference evidence="3 4" key="1">
    <citation type="submission" date="2024-09" db="EMBL/GenBank/DDBJ databases">
        <title>Laminarin stimulates single cell rates of sulfate reduction while oxygen inhibits transcriptomic activity in coastal marine sediment.</title>
        <authorList>
            <person name="Lindsay M."/>
            <person name="Orcutt B."/>
            <person name="Emerson D."/>
            <person name="Stepanauskas R."/>
            <person name="D'Angelo T."/>
        </authorList>
    </citation>
    <scope>NUCLEOTIDE SEQUENCE [LARGE SCALE GENOMIC DNA]</scope>
    <source>
        <strain evidence="3">SAG AM-311-K15</strain>
    </source>
</reference>
<comment type="caution">
    <text evidence="3">The sequence shown here is derived from an EMBL/GenBank/DDBJ whole genome shotgun (WGS) entry which is preliminary data.</text>
</comment>
<dbReference type="Gene3D" id="3.40.50.850">
    <property type="entry name" value="Isochorismatase-like"/>
    <property type="match status" value="1"/>
</dbReference>
<dbReference type="Pfam" id="PF00857">
    <property type="entry name" value="Isochorismatase"/>
    <property type="match status" value="1"/>
</dbReference>
<accession>A0ABV6YX66</accession>
<proteinExistence type="predicted"/>
<evidence type="ECO:0000313" key="4">
    <source>
        <dbReference type="Proteomes" id="UP001594351"/>
    </source>
</evidence>
<dbReference type="PANTHER" id="PTHR43540">
    <property type="entry name" value="PEROXYUREIDOACRYLATE/UREIDOACRYLATE AMIDOHYDROLASE-RELATED"/>
    <property type="match status" value="1"/>
</dbReference>
<dbReference type="Proteomes" id="UP001594351">
    <property type="component" value="Unassembled WGS sequence"/>
</dbReference>
<dbReference type="GO" id="GO:0016787">
    <property type="term" value="F:hydrolase activity"/>
    <property type="evidence" value="ECO:0007669"/>
    <property type="project" value="UniProtKB-KW"/>
</dbReference>
<gene>
    <name evidence="3" type="ORF">ACFL27_11360</name>
</gene>
<dbReference type="InterPro" id="IPR036380">
    <property type="entry name" value="Isochorismatase-like_sf"/>
</dbReference>
<dbReference type="EMBL" id="JBHPBY010000124">
    <property type="protein sequence ID" value="MFC1850781.1"/>
    <property type="molecule type" value="Genomic_DNA"/>
</dbReference>